<evidence type="ECO:0000256" key="1">
    <source>
        <dbReference type="ARBA" id="ARBA00004997"/>
    </source>
</evidence>
<dbReference type="PRINTS" id="PR01050">
    <property type="entry name" value="PYRUVTKNASE"/>
</dbReference>
<dbReference type="Pfam" id="PF00224">
    <property type="entry name" value="PK"/>
    <property type="match status" value="1"/>
</dbReference>
<dbReference type="EMBL" id="PUBV01000005">
    <property type="protein sequence ID" value="PWB08593.1"/>
    <property type="molecule type" value="Genomic_DNA"/>
</dbReference>
<evidence type="ECO:0000256" key="6">
    <source>
        <dbReference type="ARBA" id="ARBA00022741"/>
    </source>
</evidence>
<keyword evidence="5" id="KW-0479">Metal-binding</keyword>
<keyword evidence="8" id="KW-0067">ATP-binding</keyword>
<dbReference type="AlphaFoldDB" id="A0A2V1IUV3"/>
<dbReference type="Gene3D" id="2.40.33.10">
    <property type="entry name" value="PK beta-barrel domain-like"/>
    <property type="match status" value="1"/>
</dbReference>
<keyword evidence="9 13" id="KW-0460">Magnesium</keyword>
<dbReference type="GO" id="GO:0016301">
    <property type="term" value="F:kinase activity"/>
    <property type="evidence" value="ECO:0007669"/>
    <property type="project" value="UniProtKB-KW"/>
</dbReference>
<evidence type="ECO:0000256" key="5">
    <source>
        <dbReference type="ARBA" id="ARBA00022723"/>
    </source>
</evidence>
<comment type="similarity">
    <text evidence="2 13">Belongs to the pyruvate kinase family.</text>
</comment>
<dbReference type="GeneID" id="93425492"/>
<keyword evidence="4 13" id="KW-0808">Transferase</keyword>
<keyword evidence="11 15" id="KW-0670">Pyruvate</keyword>
<dbReference type="InterPro" id="IPR011037">
    <property type="entry name" value="Pyrv_Knase-like_insert_dom_sf"/>
</dbReference>
<evidence type="ECO:0000256" key="13">
    <source>
        <dbReference type="RuleBase" id="RU000504"/>
    </source>
</evidence>
<accession>A0A2V1IUV3</accession>
<keyword evidence="7 13" id="KW-0418">Kinase</keyword>
<dbReference type="GO" id="GO:0000287">
    <property type="term" value="F:magnesium ion binding"/>
    <property type="evidence" value="ECO:0007669"/>
    <property type="project" value="UniProtKB-UniRule"/>
</dbReference>
<evidence type="ECO:0000256" key="2">
    <source>
        <dbReference type="ARBA" id="ARBA00008663"/>
    </source>
</evidence>
<evidence type="ECO:0000259" key="14">
    <source>
        <dbReference type="Pfam" id="PF00224"/>
    </source>
</evidence>
<dbReference type="EC" id="2.7.1.40" evidence="3 12"/>
<evidence type="ECO:0000313" key="16">
    <source>
        <dbReference type="Proteomes" id="UP000244925"/>
    </source>
</evidence>
<evidence type="ECO:0000256" key="11">
    <source>
        <dbReference type="ARBA" id="ARBA00023317"/>
    </source>
</evidence>
<dbReference type="InterPro" id="IPR001697">
    <property type="entry name" value="Pyr_Knase"/>
</dbReference>
<dbReference type="UniPathway" id="UPA00109">
    <property type="reaction ID" value="UER00188"/>
</dbReference>
<dbReference type="GO" id="GO:0004743">
    <property type="term" value="F:pyruvate kinase activity"/>
    <property type="evidence" value="ECO:0007669"/>
    <property type="project" value="UniProtKB-UniRule"/>
</dbReference>
<evidence type="ECO:0000256" key="10">
    <source>
        <dbReference type="ARBA" id="ARBA00023152"/>
    </source>
</evidence>
<comment type="catalytic activity">
    <reaction evidence="13">
        <text>pyruvate + ATP = phosphoenolpyruvate + ADP + H(+)</text>
        <dbReference type="Rhea" id="RHEA:18157"/>
        <dbReference type="ChEBI" id="CHEBI:15361"/>
        <dbReference type="ChEBI" id="CHEBI:15378"/>
        <dbReference type="ChEBI" id="CHEBI:30616"/>
        <dbReference type="ChEBI" id="CHEBI:58702"/>
        <dbReference type="ChEBI" id="CHEBI:456216"/>
        <dbReference type="EC" id="2.7.1.40"/>
    </reaction>
</comment>
<keyword evidence="16" id="KW-1185">Reference proteome</keyword>
<sequence>MKRLTDIMATVTDLRCDRHFLTSLRRAGMDSVRINSAHVDGEGLRRIIRAVREHVPGTAILMDTKGPEIRTTQLSGTLESVTLAVGDEVRLAECAATDSSVIGIAVEGVCSALRKGHRVVLDDGAMELTVRHADGAVAEAVVTLGGELGSRKTVNLPDTDLPPIPAVSERDRCAIEVAVEERIDMIAHSFVRCAADVEAVRALTAGSDIRIFAKIECREAIRNFNGILEAADGILVARGDLGTQIDVATIPAVQHKACAMARAAGKPVIVSTQILTSMIDHPYPTRAEMTDVAFAVRDGVETLLLTGETAQGSFPAECVDAMRRCIEASQTYFTSL</sequence>
<keyword evidence="10 13" id="KW-0324">Glycolysis</keyword>
<dbReference type="GO" id="GO:0005524">
    <property type="term" value="F:ATP binding"/>
    <property type="evidence" value="ECO:0007669"/>
    <property type="project" value="UniProtKB-KW"/>
</dbReference>
<evidence type="ECO:0000256" key="9">
    <source>
        <dbReference type="ARBA" id="ARBA00022842"/>
    </source>
</evidence>
<dbReference type="InterPro" id="IPR015813">
    <property type="entry name" value="Pyrv/PenolPyrv_kinase-like_dom"/>
</dbReference>
<evidence type="ECO:0000256" key="7">
    <source>
        <dbReference type="ARBA" id="ARBA00022777"/>
    </source>
</evidence>
<evidence type="ECO:0000256" key="4">
    <source>
        <dbReference type="ARBA" id="ARBA00022679"/>
    </source>
</evidence>
<dbReference type="InterPro" id="IPR015793">
    <property type="entry name" value="Pyrv_Knase_brl"/>
</dbReference>
<reference evidence="16" key="1">
    <citation type="submission" date="2018-02" db="EMBL/GenBank/DDBJ databases">
        <authorList>
            <person name="Clavel T."/>
            <person name="Strowig T."/>
        </authorList>
    </citation>
    <scope>NUCLEOTIDE SEQUENCE [LARGE SCALE GENOMIC DNA]</scope>
    <source>
        <strain evidence="16">DSM 100764</strain>
    </source>
</reference>
<dbReference type="RefSeq" id="WP_107035340.1">
    <property type="nucleotide sequence ID" value="NZ_CAONGC010000020.1"/>
</dbReference>
<evidence type="ECO:0000256" key="8">
    <source>
        <dbReference type="ARBA" id="ARBA00022840"/>
    </source>
</evidence>
<evidence type="ECO:0000256" key="3">
    <source>
        <dbReference type="ARBA" id="ARBA00012142"/>
    </source>
</evidence>
<comment type="pathway">
    <text evidence="1 13">Carbohydrate degradation; glycolysis; pyruvate from D-glyceraldehyde 3-phosphate: step 5/5.</text>
</comment>
<dbReference type="SUPFAM" id="SSF51621">
    <property type="entry name" value="Phosphoenolpyruvate/pyruvate domain"/>
    <property type="match status" value="1"/>
</dbReference>
<keyword evidence="6" id="KW-0547">Nucleotide-binding</keyword>
<dbReference type="PANTHER" id="PTHR11817">
    <property type="entry name" value="PYRUVATE KINASE"/>
    <property type="match status" value="1"/>
</dbReference>
<comment type="caution">
    <text evidence="15">The sequence shown here is derived from an EMBL/GenBank/DDBJ whole genome shotgun (WGS) entry which is preliminary data.</text>
</comment>
<proteinExistence type="inferred from homology"/>
<protein>
    <recommendedName>
        <fullName evidence="3 12">Pyruvate kinase</fullName>
        <ecNumber evidence="3 12">2.7.1.40</ecNumber>
    </recommendedName>
</protein>
<dbReference type="NCBIfam" id="TIGR01064">
    <property type="entry name" value="pyruv_kin"/>
    <property type="match status" value="1"/>
</dbReference>
<dbReference type="GO" id="GO:0030955">
    <property type="term" value="F:potassium ion binding"/>
    <property type="evidence" value="ECO:0007669"/>
    <property type="project" value="UniProtKB-UniRule"/>
</dbReference>
<gene>
    <name evidence="15" type="primary">pyk</name>
    <name evidence="15" type="ORF">C5O25_03435</name>
</gene>
<dbReference type="Proteomes" id="UP000244925">
    <property type="component" value="Unassembled WGS sequence"/>
</dbReference>
<evidence type="ECO:0000256" key="12">
    <source>
        <dbReference type="NCBIfam" id="TIGR01064"/>
    </source>
</evidence>
<dbReference type="SUPFAM" id="SSF50800">
    <property type="entry name" value="PK beta-barrel domain-like"/>
    <property type="match status" value="1"/>
</dbReference>
<feature type="domain" description="Pyruvate kinase barrel" evidence="14">
    <location>
        <begin position="3"/>
        <end position="319"/>
    </location>
</feature>
<evidence type="ECO:0000313" key="15">
    <source>
        <dbReference type="EMBL" id="PWB08593.1"/>
    </source>
</evidence>
<name>A0A2V1IUV3_9BACT</name>
<dbReference type="InterPro" id="IPR040442">
    <property type="entry name" value="Pyrv_kinase-like_dom_sf"/>
</dbReference>
<dbReference type="InterPro" id="IPR015806">
    <property type="entry name" value="Pyrv_Knase_insert_dom_sf"/>
</dbReference>
<organism evidence="15 16">
    <name type="scientific">Paramuribaculum intestinale</name>
    <dbReference type="NCBI Taxonomy" id="2094151"/>
    <lineage>
        <taxon>Bacteria</taxon>
        <taxon>Pseudomonadati</taxon>
        <taxon>Bacteroidota</taxon>
        <taxon>Bacteroidia</taxon>
        <taxon>Bacteroidales</taxon>
        <taxon>Muribaculaceae</taxon>
        <taxon>Paramuribaculum</taxon>
    </lineage>
</organism>
<dbReference type="Gene3D" id="3.20.20.60">
    <property type="entry name" value="Phosphoenolpyruvate-binding domains"/>
    <property type="match status" value="1"/>
</dbReference>